<sequence length="169" mass="19881">MYLFDTINVMKRRTWSDEQLVFAVKKARSYRQVIAFLGLRPSGGNYTQIKKYIGELKLDTKHFKGRGWSKGMKGLSIFRIPLEEILVKNSNFQSYKLKRRLFLAGLKPKYCELCGWAEMTPDGYLPLELDHINGDRYDNRLQNLRILCPNCHSLQPTHRSRIRKKQKVT</sequence>
<dbReference type="CDD" id="cd00085">
    <property type="entry name" value="HNHc"/>
    <property type="match status" value="1"/>
</dbReference>
<evidence type="ECO:0000313" key="1">
    <source>
        <dbReference type="EMBL" id="RJO60110.1"/>
    </source>
</evidence>
<evidence type="ECO:0000313" key="2">
    <source>
        <dbReference type="Proteomes" id="UP000285655"/>
    </source>
</evidence>
<dbReference type="AlphaFoldDB" id="A0A419DAK5"/>
<gene>
    <name evidence="1" type="ORF">C4544_07160</name>
</gene>
<name>A0A419DAK5_9BACT</name>
<evidence type="ECO:0008006" key="3">
    <source>
        <dbReference type="Google" id="ProtNLM"/>
    </source>
</evidence>
<protein>
    <recommendedName>
        <fullName evidence="3">HNH endonuclease</fullName>
    </recommendedName>
</protein>
<organism evidence="1 2">
    <name type="scientific">candidate division WS5 bacterium</name>
    <dbReference type="NCBI Taxonomy" id="2093353"/>
    <lineage>
        <taxon>Bacteria</taxon>
        <taxon>candidate division WS5</taxon>
    </lineage>
</organism>
<dbReference type="Proteomes" id="UP000285655">
    <property type="component" value="Unassembled WGS sequence"/>
</dbReference>
<accession>A0A419DAK5</accession>
<dbReference type="EMBL" id="QZJW01000055">
    <property type="protein sequence ID" value="RJO60110.1"/>
    <property type="molecule type" value="Genomic_DNA"/>
</dbReference>
<comment type="caution">
    <text evidence="1">The sequence shown here is derived from an EMBL/GenBank/DDBJ whole genome shotgun (WGS) entry which is preliminary data.</text>
</comment>
<dbReference type="InterPro" id="IPR003615">
    <property type="entry name" value="HNH_nuc"/>
</dbReference>
<reference evidence="1 2" key="1">
    <citation type="journal article" date="2017" name="ISME J.">
        <title>Energy and carbon metabolisms in a deep terrestrial subsurface fluid microbial community.</title>
        <authorList>
            <person name="Momper L."/>
            <person name="Jungbluth S.P."/>
            <person name="Lee M.D."/>
            <person name="Amend J.P."/>
        </authorList>
    </citation>
    <scope>NUCLEOTIDE SEQUENCE [LARGE SCALE GENOMIC DNA]</scope>
    <source>
        <strain evidence="1">SURF_29</strain>
    </source>
</reference>
<proteinExistence type="predicted"/>